<organism evidence="1 2">
    <name type="scientific">Penicillium atrosanguineum</name>
    <dbReference type="NCBI Taxonomy" id="1132637"/>
    <lineage>
        <taxon>Eukaryota</taxon>
        <taxon>Fungi</taxon>
        <taxon>Dikarya</taxon>
        <taxon>Ascomycota</taxon>
        <taxon>Pezizomycotina</taxon>
        <taxon>Eurotiomycetes</taxon>
        <taxon>Eurotiomycetidae</taxon>
        <taxon>Eurotiales</taxon>
        <taxon>Aspergillaceae</taxon>
        <taxon>Penicillium</taxon>
    </lineage>
</organism>
<protein>
    <submittedName>
        <fullName evidence="1">Uncharacterized protein</fullName>
    </submittedName>
</protein>
<sequence length="441" mass="49600">MGQPDFVFLNTMGGSGLSQPAVKRMRAHITKSNFAKRRQRAKDVGPPKREIDSMMTVQEGFIQPSKCSEQSIALDSDQTITFPPTLTCPEPARNPKAFHKLQKLVFLEGIRSPASPKETAWFNLIASDPALIESTMAIAVRLWSPDDSWQIESYRHSHTAINLIKRRLESAATSTDGVLGAVATMAFGASLENDDISWNIHIDGLAQILKERQSRSTDPPPPWLSDLVVLDSVNAIFNFPRLYHERILEILRDCNDQRISQIRAICDSVTQLQETIGSKHSQEFDSYSIAREIEEPLANLHYEVRALRALDDPYVQATARSIELVLYLIWPSQSGAHLTLLAGELKDTICRFPIQGCSYMNLTSFQLMIGAIAANENSPTRGWFVDRMAREVRAMQLRGWNEPLSMLTDRKIPIRALSGRLQALWEELHQRAAELREPIAG</sequence>
<dbReference type="Proteomes" id="UP001147746">
    <property type="component" value="Unassembled WGS sequence"/>
</dbReference>
<evidence type="ECO:0000313" key="2">
    <source>
        <dbReference type="Proteomes" id="UP001147746"/>
    </source>
</evidence>
<proteinExistence type="predicted"/>
<dbReference type="InterPro" id="IPR021858">
    <property type="entry name" value="Fun_TF"/>
</dbReference>
<dbReference type="EMBL" id="JAPZBO010000010">
    <property type="protein sequence ID" value="KAJ5299791.1"/>
    <property type="molecule type" value="Genomic_DNA"/>
</dbReference>
<reference evidence="1" key="1">
    <citation type="submission" date="2022-12" db="EMBL/GenBank/DDBJ databases">
        <authorList>
            <person name="Petersen C."/>
        </authorList>
    </citation>
    <scope>NUCLEOTIDE SEQUENCE</scope>
    <source>
        <strain evidence="1">IBT 21472</strain>
    </source>
</reference>
<dbReference type="Pfam" id="PF11951">
    <property type="entry name" value="Fungal_trans_2"/>
    <property type="match status" value="1"/>
</dbReference>
<dbReference type="AlphaFoldDB" id="A0A9W9GGV4"/>
<keyword evidence="2" id="KW-1185">Reference proteome</keyword>
<name>A0A9W9GGV4_9EURO</name>
<comment type="caution">
    <text evidence="1">The sequence shown here is derived from an EMBL/GenBank/DDBJ whole genome shotgun (WGS) entry which is preliminary data.</text>
</comment>
<reference evidence="1" key="2">
    <citation type="journal article" date="2023" name="IMA Fungus">
        <title>Comparative genomic study of the Penicillium genus elucidates a diverse pangenome and 15 lateral gene transfer events.</title>
        <authorList>
            <person name="Petersen C."/>
            <person name="Sorensen T."/>
            <person name="Nielsen M.R."/>
            <person name="Sondergaard T.E."/>
            <person name="Sorensen J.L."/>
            <person name="Fitzpatrick D.A."/>
            <person name="Frisvad J.C."/>
            <person name="Nielsen K.L."/>
        </authorList>
    </citation>
    <scope>NUCLEOTIDE SEQUENCE</scope>
    <source>
        <strain evidence="1">IBT 21472</strain>
    </source>
</reference>
<dbReference type="PANTHER" id="PTHR37540:SF5">
    <property type="entry name" value="TRANSCRIPTION FACTOR DOMAIN-CONTAINING PROTEIN"/>
    <property type="match status" value="1"/>
</dbReference>
<gene>
    <name evidence="1" type="ORF">N7476_011348</name>
</gene>
<evidence type="ECO:0000313" key="1">
    <source>
        <dbReference type="EMBL" id="KAJ5299791.1"/>
    </source>
</evidence>
<accession>A0A9W9GGV4</accession>
<dbReference type="PANTHER" id="PTHR37540">
    <property type="entry name" value="TRANSCRIPTION FACTOR (ACR-2), PUTATIVE-RELATED-RELATED"/>
    <property type="match status" value="1"/>
</dbReference>